<protein>
    <submittedName>
        <fullName evidence="8">Chromate transporter</fullName>
    </submittedName>
</protein>
<dbReference type="KEGG" id="hfv:R50_0268"/>
<keyword evidence="6 7" id="KW-0472">Membrane</keyword>
<evidence type="ECO:0000256" key="7">
    <source>
        <dbReference type="SAM" id="Phobius"/>
    </source>
</evidence>
<feature type="transmembrane region" description="Helical" evidence="7">
    <location>
        <begin position="21"/>
        <end position="40"/>
    </location>
</feature>
<keyword evidence="5 7" id="KW-1133">Transmembrane helix</keyword>
<keyword evidence="9" id="KW-1185">Reference proteome</keyword>
<feature type="transmembrane region" description="Helical" evidence="7">
    <location>
        <begin position="164"/>
        <end position="197"/>
    </location>
</feature>
<sequence>MVIPGDPRRRRAAAEGVPVRMWRTWWALFLGFSKVGLLGFGGGPGSLALIQAVTVGERHWMDNTRFAELLAVANALPGPIATKMAGVIGYQTGGLPGLLAAVSGVVLPSLLLLLSFYGLLLAYHRNPYVQGLIRGVRPVVVALLVLLVWDLLPPAFPRERLGATLGFFVLGLAALKGLRLPPALVMVAAMAAGAWLLR</sequence>
<dbReference type="InterPro" id="IPR052518">
    <property type="entry name" value="CHR_Transporter"/>
</dbReference>
<keyword evidence="4 7" id="KW-0812">Transmembrane</keyword>
<feature type="transmembrane region" description="Helical" evidence="7">
    <location>
        <begin position="98"/>
        <end position="123"/>
    </location>
</feature>
<reference evidence="8 9" key="1">
    <citation type="submission" date="2020-02" db="EMBL/GenBank/DDBJ databases">
        <authorList>
            <person name="Hogendoorn C."/>
        </authorList>
    </citation>
    <scope>NUCLEOTIDE SEQUENCE [LARGE SCALE GENOMIC DNA]</scope>
    <source>
        <strain evidence="8">R501</strain>
    </source>
</reference>
<evidence type="ECO:0000256" key="3">
    <source>
        <dbReference type="ARBA" id="ARBA00022475"/>
    </source>
</evidence>
<comment type="similarity">
    <text evidence="2">Belongs to the chromate ion transporter (CHR) (TC 2.A.51) family.</text>
</comment>
<evidence type="ECO:0000256" key="1">
    <source>
        <dbReference type="ARBA" id="ARBA00004651"/>
    </source>
</evidence>
<keyword evidence="3" id="KW-1003">Cell membrane</keyword>
<organism evidence="8 9">
    <name type="scientific">Candidatus Hydrogenisulfobacillus filiaventi</name>
    <dbReference type="NCBI Taxonomy" id="2707344"/>
    <lineage>
        <taxon>Bacteria</taxon>
        <taxon>Bacillati</taxon>
        <taxon>Bacillota</taxon>
        <taxon>Clostridia</taxon>
        <taxon>Eubacteriales</taxon>
        <taxon>Clostridiales Family XVII. Incertae Sedis</taxon>
        <taxon>Candidatus Hydrogenisulfobacillus</taxon>
    </lineage>
</organism>
<comment type="subcellular location">
    <subcellularLocation>
        <location evidence="1">Cell membrane</location>
        <topology evidence="1">Multi-pass membrane protein</topology>
    </subcellularLocation>
</comment>
<dbReference type="PANTHER" id="PTHR43663:SF1">
    <property type="entry name" value="CHROMATE TRANSPORTER"/>
    <property type="match status" value="1"/>
</dbReference>
<evidence type="ECO:0000256" key="2">
    <source>
        <dbReference type="ARBA" id="ARBA00005262"/>
    </source>
</evidence>
<dbReference type="PANTHER" id="PTHR43663">
    <property type="entry name" value="CHROMATE TRANSPORT PROTEIN-RELATED"/>
    <property type="match status" value="1"/>
</dbReference>
<dbReference type="GO" id="GO:0005886">
    <property type="term" value="C:plasma membrane"/>
    <property type="evidence" value="ECO:0007669"/>
    <property type="project" value="UniProtKB-SubCell"/>
</dbReference>
<evidence type="ECO:0000256" key="4">
    <source>
        <dbReference type="ARBA" id="ARBA00022692"/>
    </source>
</evidence>
<dbReference type="Pfam" id="PF02417">
    <property type="entry name" value="Chromate_transp"/>
    <property type="match status" value="1"/>
</dbReference>
<dbReference type="GO" id="GO:0015109">
    <property type="term" value="F:chromate transmembrane transporter activity"/>
    <property type="evidence" value="ECO:0007669"/>
    <property type="project" value="InterPro"/>
</dbReference>
<evidence type="ECO:0000313" key="9">
    <source>
        <dbReference type="Proteomes" id="UP000503399"/>
    </source>
</evidence>
<evidence type="ECO:0000313" key="8">
    <source>
        <dbReference type="EMBL" id="CAB1127774.1"/>
    </source>
</evidence>
<dbReference type="InterPro" id="IPR003370">
    <property type="entry name" value="Chromate_transpt"/>
</dbReference>
<accession>A0A6F8ZDK5</accession>
<dbReference type="EMBL" id="LR778114">
    <property type="protein sequence ID" value="CAB1127774.1"/>
    <property type="molecule type" value="Genomic_DNA"/>
</dbReference>
<evidence type="ECO:0000256" key="5">
    <source>
        <dbReference type="ARBA" id="ARBA00022989"/>
    </source>
</evidence>
<name>A0A6F8ZDK5_9FIRM</name>
<dbReference type="AlphaFoldDB" id="A0A6F8ZDK5"/>
<gene>
    <name evidence="8" type="ORF">R50_0268</name>
</gene>
<dbReference type="Proteomes" id="UP000503399">
    <property type="component" value="Chromosome"/>
</dbReference>
<proteinExistence type="inferred from homology"/>
<feature type="transmembrane region" description="Helical" evidence="7">
    <location>
        <begin position="135"/>
        <end position="152"/>
    </location>
</feature>
<evidence type="ECO:0000256" key="6">
    <source>
        <dbReference type="ARBA" id="ARBA00023136"/>
    </source>
</evidence>